<dbReference type="OMA" id="IEDMFDQ"/>
<evidence type="ECO:0000259" key="1">
    <source>
        <dbReference type="Pfam" id="PF01814"/>
    </source>
</evidence>
<organism evidence="2 3">
    <name type="scientific">Marchantia polymorpha</name>
    <name type="common">Common liverwort</name>
    <name type="synonym">Marchantia aquatica</name>
    <dbReference type="NCBI Taxonomy" id="3197"/>
    <lineage>
        <taxon>Eukaryota</taxon>
        <taxon>Viridiplantae</taxon>
        <taxon>Streptophyta</taxon>
        <taxon>Embryophyta</taxon>
        <taxon>Marchantiophyta</taxon>
        <taxon>Marchantiopsida</taxon>
        <taxon>Marchantiidae</taxon>
        <taxon>Marchantiales</taxon>
        <taxon>Marchantiaceae</taxon>
        <taxon>Marchantia</taxon>
    </lineage>
</organism>
<reference evidence="3" key="1">
    <citation type="journal article" date="2017" name="Cell">
        <title>Insights into land plant evolution garnered from the Marchantia polymorpha genome.</title>
        <authorList>
            <person name="Bowman J.L."/>
            <person name="Kohchi T."/>
            <person name="Yamato K.T."/>
            <person name="Jenkins J."/>
            <person name="Shu S."/>
            <person name="Ishizaki K."/>
            <person name="Yamaoka S."/>
            <person name="Nishihama R."/>
            <person name="Nakamura Y."/>
            <person name="Berger F."/>
            <person name="Adam C."/>
            <person name="Aki S.S."/>
            <person name="Althoff F."/>
            <person name="Araki T."/>
            <person name="Arteaga-Vazquez M.A."/>
            <person name="Balasubrmanian S."/>
            <person name="Barry K."/>
            <person name="Bauer D."/>
            <person name="Boehm C.R."/>
            <person name="Briginshaw L."/>
            <person name="Caballero-Perez J."/>
            <person name="Catarino B."/>
            <person name="Chen F."/>
            <person name="Chiyoda S."/>
            <person name="Chovatia M."/>
            <person name="Davies K.M."/>
            <person name="Delmans M."/>
            <person name="Demura T."/>
            <person name="Dierschke T."/>
            <person name="Dolan L."/>
            <person name="Dorantes-Acosta A.E."/>
            <person name="Eklund D.M."/>
            <person name="Florent S.N."/>
            <person name="Flores-Sandoval E."/>
            <person name="Fujiyama A."/>
            <person name="Fukuzawa H."/>
            <person name="Galik B."/>
            <person name="Grimanelli D."/>
            <person name="Grimwood J."/>
            <person name="Grossniklaus U."/>
            <person name="Hamada T."/>
            <person name="Haseloff J."/>
            <person name="Hetherington A.J."/>
            <person name="Higo A."/>
            <person name="Hirakawa Y."/>
            <person name="Hundley H.N."/>
            <person name="Ikeda Y."/>
            <person name="Inoue K."/>
            <person name="Inoue S.I."/>
            <person name="Ishida S."/>
            <person name="Jia Q."/>
            <person name="Kakita M."/>
            <person name="Kanazawa T."/>
            <person name="Kawai Y."/>
            <person name="Kawashima T."/>
            <person name="Kennedy M."/>
            <person name="Kinose K."/>
            <person name="Kinoshita T."/>
            <person name="Kohara Y."/>
            <person name="Koide E."/>
            <person name="Komatsu K."/>
            <person name="Kopischke S."/>
            <person name="Kubo M."/>
            <person name="Kyozuka J."/>
            <person name="Lagercrantz U."/>
            <person name="Lin S.S."/>
            <person name="Lindquist E."/>
            <person name="Lipzen A.M."/>
            <person name="Lu C.W."/>
            <person name="De Luna E."/>
            <person name="Martienssen R.A."/>
            <person name="Minamino N."/>
            <person name="Mizutani M."/>
            <person name="Mizutani M."/>
            <person name="Mochizuki N."/>
            <person name="Monte I."/>
            <person name="Mosher R."/>
            <person name="Nagasaki H."/>
            <person name="Nakagami H."/>
            <person name="Naramoto S."/>
            <person name="Nishitani K."/>
            <person name="Ohtani M."/>
            <person name="Okamoto T."/>
            <person name="Okumura M."/>
            <person name="Phillips J."/>
            <person name="Pollak B."/>
            <person name="Reinders A."/>
            <person name="Rovekamp M."/>
            <person name="Sano R."/>
            <person name="Sawa S."/>
            <person name="Schmid M.W."/>
            <person name="Shirakawa M."/>
            <person name="Solano R."/>
            <person name="Spunde A."/>
            <person name="Suetsugu N."/>
            <person name="Sugano S."/>
            <person name="Sugiyama A."/>
            <person name="Sun R."/>
            <person name="Suzuki Y."/>
            <person name="Takenaka M."/>
            <person name="Takezawa D."/>
            <person name="Tomogane H."/>
            <person name="Tsuzuki M."/>
            <person name="Ueda T."/>
            <person name="Umeda M."/>
            <person name="Ward J.M."/>
            <person name="Watanabe Y."/>
            <person name="Yazaki K."/>
            <person name="Yokoyama R."/>
            <person name="Yoshitake Y."/>
            <person name="Yotsui I."/>
            <person name="Zachgo S."/>
            <person name="Schmutz J."/>
        </authorList>
    </citation>
    <scope>NUCLEOTIDE SEQUENCE [LARGE SCALE GENOMIC DNA]</scope>
    <source>
        <strain evidence="3">Tak-1</strain>
    </source>
</reference>
<dbReference type="OrthoDB" id="1933157at2759"/>
<feature type="domain" description="Hemerythrin-like" evidence="1">
    <location>
        <begin position="79"/>
        <end position="199"/>
    </location>
</feature>
<accession>A0A2R6WC32</accession>
<gene>
    <name evidence="2" type="ORF">MARPO_0112s0056</name>
</gene>
<dbReference type="Pfam" id="PF01814">
    <property type="entry name" value="Hemerythrin"/>
    <property type="match status" value="1"/>
</dbReference>
<protein>
    <recommendedName>
        <fullName evidence="1">Hemerythrin-like domain-containing protein</fullName>
    </recommendedName>
</protein>
<dbReference type="PANTHER" id="PTHR35585">
    <property type="entry name" value="HHE DOMAIN PROTEIN (AFU_ORTHOLOGUE AFUA_4G00730)"/>
    <property type="match status" value="1"/>
</dbReference>
<name>A0A2R6WC32_MARPO</name>
<evidence type="ECO:0000313" key="2">
    <source>
        <dbReference type="EMBL" id="PTQ31414.1"/>
    </source>
</evidence>
<proteinExistence type="predicted"/>
<dbReference type="Proteomes" id="UP000244005">
    <property type="component" value="Unassembled WGS sequence"/>
</dbReference>
<dbReference type="InterPro" id="IPR012312">
    <property type="entry name" value="Hemerythrin-like"/>
</dbReference>
<keyword evidence="3" id="KW-1185">Reference proteome</keyword>
<dbReference type="AlphaFoldDB" id="A0A2R6WC32"/>
<sequence length="266" mass="30258">MARAVMARVGVPAVYFSVARAAPALCNRSSVMFAPASRFSGRALNSTNLRQAVSSRTWQGVQVRARSTAQEEKVAVGDDIIDKINHDHRELEHFFQKYKDSHKQGDDMEARKWFNQFVWEVSRHAVCEELIFYPMLTNMGEEGKKMADEAIEYHHKTKEILADLQTTLDMDEFDRKMDKMWADLKEHMNTEESEDLPFLRDNTDVSSRENAGKTFALGKNLVPTHPHPAVPERPVALEAAVGLLITPLDKLRDIFTPFPSQNKSVN</sequence>
<dbReference type="Gramene" id="Mp4g09510.1">
    <property type="protein sequence ID" value="Mp4g09510.1.cds"/>
    <property type="gene ID" value="Mp4g09510"/>
</dbReference>
<dbReference type="PANTHER" id="PTHR35585:SF1">
    <property type="entry name" value="HHE DOMAIN PROTEIN (AFU_ORTHOLOGUE AFUA_4G00730)"/>
    <property type="match status" value="1"/>
</dbReference>
<evidence type="ECO:0000313" key="3">
    <source>
        <dbReference type="Proteomes" id="UP000244005"/>
    </source>
</evidence>
<dbReference type="Gene3D" id="1.20.120.520">
    <property type="entry name" value="nmb1532 protein domain like"/>
    <property type="match status" value="1"/>
</dbReference>
<dbReference type="EMBL" id="KZ772784">
    <property type="protein sequence ID" value="PTQ31414.1"/>
    <property type="molecule type" value="Genomic_DNA"/>
</dbReference>